<feature type="transmembrane region" description="Helical" evidence="1">
    <location>
        <begin position="76"/>
        <end position="97"/>
    </location>
</feature>
<evidence type="ECO:0000313" key="2">
    <source>
        <dbReference type="EMBL" id="SVD38395.1"/>
    </source>
</evidence>
<reference evidence="2" key="1">
    <citation type="submission" date="2018-05" db="EMBL/GenBank/DDBJ databases">
        <authorList>
            <person name="Lanie J.A."/>
            <person name="Ng W.-L."/>
            <person name="Kazmierczak K.M."/>
            <person name="Andrzejewski T.M."/>
            <person name="Davidsen T.M."/>
            <person name="Wayne K.J."/>
            <person name="Tettelin H."/>
            <person name="Glass J.I."/>
            <person name="Rusch D."/>
            <person name="Podicherti R."/>
            <person name="Tsui H.-C.T."/>
            <person name="Winkler M.E."/>
        </authorList>
    </citation>
    <scope>NUCLEOTIDE SEQUENCE</scope>
</reference>
<keyword evidence="1" id="KW-0472">Membrane</keyword>
<evidence type="ECO:0000256" key="1">
    <source>
        <dbReference type="SAM" id="Phobius"/>
    </source>
</evidence>
<accession>A0A382UXC6</accession>
<organism evidence="2">
    <name type="scientific">marine metagenome</name>
    <dbReference type="NCBI Taxonomy" id="408172"/>
    <lineage>
        <taxon>unclassified sequences</taxon>
        <taxon>metagenomes</taxon>
        <taxon>ecological metagenomes</taxon>
    </lineage>
</organism>
<gene>
    <name evidence="2" type="ORF">METZ01_LOCUS391249</name>
</gene>
<dbReference type="AlphaFoldDB" id="A0A382UXC6"/>
<feature type="transmembrane region" description="Helical" evidence="1">
    <location>
        <begin position="46"/>
        <end position="64"/>
    </location>
</feature>
<dbReference type="EMBL" id="UINC01147210">
    <property type="protein sequence ID" value="SVD38395.1"/>
    <property type="molecule type" value="Genomic_DNA"/>
</dbReference>
<evidence type="ECO:0008006" key="3">
    <source>
        <dbReference type="Google" id="ProtNLM"/>
    </source>
</evidence>
<feature type="transmembrane region" description="Helical" evidence="1">
    <location>
        <begin position="103"/>
        <end position="121"/>
    </location>
</feature>
<name>A0A382UXC6_9ZZZZ</name>
<keyword evidence="1" id="KW-1133">Transmembrane helix</keyword>
<keyword evidence="1" id="KW-0812">Transmembrane</keyword>
<proteinExistence type="predicted"/>
<protein>
    <recommendedName>
        <fullName evidence="3">DUF4345 domain-containing protein</fullName>
    </recommendedName>
</protein>
<sequence length="126" mass="13807">MNPRNLMTAIAIVTGLAGLAAFIVPAQITSQVFPPLGEEAMMVGVWHRQVLGGGILIASIYCWFMRDAEQVIARRFLFATGLCFSLNALVLIKVSIIDGVTELPYPPFIILVIFAIASFYVSKKNF</sequence>